<dbReference type="Proteomes" id="UP001501480">
    <property type="component" value="Unassembled WGS sequence"/>
</dbReference>
<protein>
    <recommendedName>
        <fullName evidence="1">CobQ/CobB/MinD/ParA nucleotide binding domain-containing protein</fullName>
    </recommendedName>
</protein>
<evidence type="ECO:0000313" key="3">
    <source>
        <dbReference type="Proteomes" id="UP001501480"/>
    </source>
</evidence>
<reference evidence="2 3" key="1">
    <citation type="journal article" date="2019" name="Int. J. Syst. Evol. Microbiol.">
        <title>The Global Catalogue of Microorganisms (GCM) 10K type strain sequencing project: providing services to taxonomists for standard genome sequencing and annotation.</title>
        <authorList>
            <consortium name="The Broad Institute Genomics Platform"/>
            <consortium name="The Broad Institute Genome Sequencing Center for Infectious Disease"/>
            <person name="Wu L."/>
            <person name="Ma J."/>
        </authorList>
    </citation>
    <scope>NUCLEOTIDE SEQUENCE [LARGE SCALE GENOMIC DNA]</scope>
    <source>
        <strain evidence="2 3">JCM 15749</strain>
    </source>
</reference>
<evidence type="ECO:0000313" key="2">
    <source>
        <dbReference type="EMBL" id="GAA2077832.1"/>
    </source>
</evidence>
<organism evidence="2 3">
    <name type="scientific">Aeromicrobium halocynthiae</name>
    <dbReference type="NCBI Taxonomy" id="560557"/>
    <lineage>
        <taxon>Bacteria</taxon>
        <taxon>Bacillati</taxon>
        <taxon>Actinomycetota</taxon>
        <taxon>Actinomycetes</taxon>
        <taxon>Propionibacteriales</taxon>
        <taxon>Nocardioidaceae</taxon>
        <taxon>Aeromicrobium</taxon>
    </lineage>
</organism>
<dbReference type="InterPro" id="IPR002586">
    <property type="entry name" value="CobQ/CobB/MinD/ParA_Nub-bd_dom"/>
</dbReference>
<dbReference type="RefSeq" id="WP_344326953.1">
    <property type="nucleotide sequence ID" value="NZ_BAAAPY010000005.1"/>
</dbReference>
<sequence>MSTVLILGGDDGLAGRVQGYIGHHVFAMGAEVVQGDPRTFLRGLDPATIPEAMVLTDQIPLENALALAREVAALRPDVELVLVAPSVQDVMLTAMRSGFRDVGPTVEDPVLLAGLRDRLDARAAAISSGDSSPGPTVGPPVPRDFTSRVMAVLSPKGGVGKTSLSTNLAVALAQQSPMEVVLVDLDLQFGDVSTVLDLTPTHTVEDAFTSGLQDNLLLKTYLTAHPAGFFVLCGADSPAANDRVTSDDVAALIRQLSGQFRYVLVDTAAGIDEGTLGALEVSDDAIVVSTMDIACLRGVRKEVELLTELGLMPGSRHVVLNFADKQNGLRVKDVEAVLGVPVDFVLPRSKDVPAATNKGVPLMLSARSGGFVKSVKSLAQRIVERARAVEGKAGHKRLEVA</sequence>
<proteinExistence type="predicted"/>
<keyword evidence="3" id="KW-1185">Reference proteome</keyword>
<gene>
    <name evidence="2" type="ORF">GCM10009821_16880</name>
</gene>
<dbReference type="PANTHER" id="PTHR43384">
    <property type="entry name" value="SEPTUM SITE-DETERMINING PROTEIN MIND HOMOLOG, CHLOROPLASTIC-RELATED"/>
    <property type="match status" value="1"/>
</dbReference>
<dbReference type="InterPro" id="IPR050625">
    <property type="entry name" value="ParA/MinD_ATPase"/>
</dbReference>
<dbReference type="InterPro" id="IPR027417">
    <property type="entry name" value="P-loop_NTPase"/>
</dbReference>
<name>A0ABN2VYZ1_9ACTN</name>
<accession>A0ABN2VYZ1</accession>
<dbReference type="Pfam" id="PF01656">
    <property type="entry name" value="CbiA"/>
    <property type="match status" value="1"/>
</dbReference>
<comment type="caution">
    <text evidence="2">The sequence shown here is derived from an EMBL/GenBank/DDBJ whole genome shotgun (WGS) entry which is preliminary data.</text>
</comment>
<dbReference type="Gene3D" id="3.40.50.300">
    <property type="entry name" value="P-loop containing nucleotide triphosphate hydrolases"/>
    <property type="match status" value="1"/>
</dbReference>
<dbReference type="EMBL" id="BAAAPY010000005">
    <property type="protein sequence ID" value="GAA2077832.1"/>
    <property type="molecule type" value="Genomic_DNA"/>
</dbReference>
<dbReference type="PANTHER" id="PTHR43384:SF13">
    <property type="entry name" value="SLR0110 PROTEIN"/>
    <property type="match status" value="1"/>
</dbReference>
<feature type="domain" description="CobQ/CobB/MinD/ParA nucleotide binding" evidence="1">
    <location>
        <begin position="151"/>
        <end position="361"/>
    </location>
</feature>
<evidence type="ECO:0000259" key="1">
    <source>
        <dbReference type="Pfam" id="PF01656"/>
    </source>
</evidence>
<dbReference type="SUPFAM" id="SSF52540">
    <property type="entry name" value="P-loop containing nucleoside triphosphate hydrolases"/>
    <property type="match status" value="1"/>
</dbReference>